<reference evidence="2" key="1">
    <citation type="submission" date="2022-11" db="UniProtKB">
        <authorList>
            <consortium name="WormBaseParasite"/>
        </authorList>
    </citation>
    <scope>IDENTIFICATION</scope>
</reference>
<proteinExistence type="predicted"/>
<evidence type="ECO:0000313" key="1">
    <source>
        <dbReference type="Proteomes" id="UP000887565"/>
    </source>
</evidence>
<dbReference type="WBParaSite" id="nRc.2.0.1.t28799-RA">
    <property type="protein sequence ID" value="nRc.2.0.1.t28799-RA"/>
    <property type="gene ID" value="nRc.2.0.1.g28799"/>
</dbReference>
<protein>
    <submittedName>
        <fullName evidence="2">Uncharacterized protein</fullName>
    </submittedName>
</protein>
<keyword evidence="1" id="KW-1185">Reference proteome</keyword>
<dbReference type="Proteomes" id="UP000887565">
    <property type="component" value="Unplaced"/>
</dbReference>
<accession>A0A915JRT8</accession>
<sequence>MISSIVASSSRSSSMTILASSSIVTASTGSQESSTHGYSTATNLPLYPACLATLTTSRSSVMYSSSRAVGTYNISQSPTPVSSMPTVTYMTSQQDYNF</sequence>
<name>A0A915JRT8_ROMCU</name>
<organism evidence="1 2">
    <name type="scientific">Romanomermis culicivorax</name>
    <name type="common">Nematode worm</name>
    <dbReference type="NCBI Taxonomy" id="13658"/>
    <lineage>
        <taxon>Eukaryota</taxon>
        <taxon>Metazoa</taxon>
        <taxon>Ecdysozoa</taxon>
        <taxon>Nematoda</taxon>
        <taxon>Enoplea</taxon>
        <taxon>Dorylaimia</taxon>
        <taxon>Mermithida</taxon>
        <taxon>Mermithoidea</taxon>
        <taxon>Mermithidae</taxon>
        <taxon>Romanomermis</taxon>
    </lineage>
</organism>
<dbReference type="AlphaFoldDB" id="A0A915JRT8"/>
<evidence type="ECO:0000313" key="2">
    <source>
        <dbReference type="WBParaSite" id="nRc.2.0.1.t28799-RA"/>
    </source>
</evidence>